<dbReference type="AlphaFoldDB" id="A0A2A2KD59"/>
<name>A0A2A2KD59_9BILA</name>
<proteinExistence type="predicted"/>
<accession>A0A2A2KD59</accession>
<dbReference type="Proteomes" id="UP000218231">
    <property type="component" value="Unassembled WGS sequence"/>
</dbReference>
<gene>
    <name evidence="2" type="ORF">WR25_16474</name>
</gene>
<comment type="caution">
    <text evidence="2">The sequence shown here is derived from an EMBL/GenBank/DDBJ whole genome shotgun (WGS) entry which is preliminary data.</text>
</comment>
<evidence type="ECO:0000256" key="1">
    <source>
        <dbReference type="SAM" id="MobiDB-lite"/>
    </source>
</evidence>
<keyword evidence="3" id="KW-1185">Reference proteome</keyword>
<sequence>MAVVPLDHLRVRAADLRDAEERRPGVDEVGDDTVAERVGGAPQRPDAAAVGGVSGRTASVRDRSSATAIAADPDRDKGRFICISEPITTGEGAEVAESLELIAALSLIVGARDPCSRTITCGRTVTKEAPWLNALPKRLALRPQGIMLLDPAQVRVLSGVPKSASAFFNSFDRRPTMTGRARLACQASRLFLTRYRYIPSLLRIGSITRIRRCPPVAAMGGDR</sequence>
<organism evidence="2 3">
    <name type="scientific">Diploscapter pachys</name>
    <dbReference type="NCBI Taxonomy" id="2018661"/>
    <lineage>
        <taxon>Eukaryota</taxon>
        <taxon>Metazoa</taxon>
        <taxon>Ecdysozoa</taxon>
        <taxon>Nematoda</taxon>
        <taxon>Chromadorea</taxon>
        <taxon>Rhabditida</taxon>
        <taxon>Rhabditina</taxon>
        <taxon>Rhabditomorpha</taxon>
        <taxon>Rhabditoidea</taxon>
        <taxon>Rhabditidae</taxon>
        <taxon>Diploscapter</taxon>
    </lineage>
</organism>
<reference evidence="2 3" key="1">
    <citation type="journal article" date="2017" name="Curr. Biol.">
        <title>Genome architecture and evolution of a unichromosomal asexual nematode.</title>
        <authorList>
            <person name="Fradin H."/>
            <person name="Zegar C."/>
            <person name="Gutwein M."/>
            <person name="Lucas J."/>
            <person name="Kovtun M."/>
            <person name="Corcoran D."/>
            <person name="Baugh L.R."/>
            <person name="Kiontke K."/>
            <person name="Gunsalus K."/>
            <person name="Fitch D.H."/>
            <person name="Piano F."/>
        </authorList>
    </citation>
    <scope>NUCLEOTIDE SEQUENCE [LARGE SCALE GENOMIC DNA]</scope>
    <source>
        <strain evidence="2">PF1309</strain>
    </source>
</reference>
<dbReference type="EMBL" id="LIAE01008917">
    <property type="protein sequence ID" value="PAV71798.1"/>
    <property type="molecule type" value="Genomic_DNA"/>
</dbReference>
<feature type="region of interest" description="Disordered" evidence="1">
    <location>
        <begin position="19"/>
        <end position="57"/>
    </location>
</feature>
<protein>
    <submittedName>
        <fullName evidence="2">Uncharacterized protein</fullName>
    </submittedName>
</protein>
<evidence type="ECO:0000313" key="2">
    <source>
        <dbReference type="EMBL" id="PAV71798.1"/>
    </source>
</evidence>
<evidence type="ECO:0000313" key="3">
    <source>
        <dbReference type="Proteomes" id="UP000218231"/>
    </source>
</evidence>